<name>A0A4D4J8Y0_9PSEU</name>
<sequence length="65" mass="6804">MTLPGGPPDMGTLPERPGRTHPPPVGSVAATPVVPCLILGVEHIREITHFGVVYPVRVAVDEGGR</sequence>
<comment type="caution">
    <text evidence="2">The sequence shown here is derived from an EMBL/GenBank/DDBJ whole genome shotgun (WGS) entry which is preliminary data.</text>
</comment>
<evidence type="ECO:0000256" key="1">
    <source>
        <dbReference type="SAM" id="MobiDB-lite"/>
    </source>
</evidence>
<proteinExistence type="predicted"/>
<evidence type="ECO:0000313" key="2">
    <source>
        <dbReference type="EMBL" id="GDY30869.1"/>
    </source>
</evidence>
<dbReference type="AlphaFoldDB" id="A0A4D4J8Y0"/>
<reference evidence="3" key="1">
    <citation type="submission" date="2019-04" db="EMBL/GenBank/DDBJ databases">
        <title>Draft genome sequence of Pseudonocardiaceae bacterium SL3-2-4.</title>
        <authorList>
            <person name="Ningsih F."/>
            <person name="Yokota A."/>
            <person name="Sakai Y."/>
            <person name="Nanatani K."/>
            <person name="Yabe S."/>
            <person name="Oetari A."/>
            <person name="Sjamsuridzal W."/>
        </authorList>
    </citation>
    <scope>NUCLEOTIDE SEQUENCE [LARGE SCALE GENOMIC DNA]</scope>
    <source>
        <strain evidence="3">SL3-2-4</strain>
    </source>
</reference>
<feature type="region of interest" description="Disordered" evidence="1">
    <location>
        <begin position="1"/>
        <end position="27"/>
    </location>
</feature>
<dbReference type="Proteomes" id="UP000298860">
    <property type="component" value="Unassembled WGS sequence"/>
</dbReference>
<keyword evidence="3" id="KW-1185">Reference proteome</keyword>
<gene>
    <name evidence="2" type="ORF">GTS_25020</name>
</gene>
<protein>
    <submittedName>
        <fullName evidence="2">Uncharacterized protein</fullName>
    </submittedName>
</protein>
<evidence type="ECO:0000313" key="3">
    <source>
        <dbReference type="Proteomes" id="UP000298860"/>
    </source>
</evidence>
<organism evidence="2 3">
    <name type="scientific">Gandjariella thermophila</name>
    <dbReference type="NCBI Taxonomy" id="1931992"/>
    <lineage>
        <taxon>Bacteria</taxon>
        <taxon>Bacillati</taxon>
        <taxon>Actinomycetota</taxon>
        <taxon>Actinomycetes</taxon>
        <taxon>Pseudonocardiales</taxon>
        <taxon>Pseudonocardiaceae</taxon>
        <taxon>Gandjariella</taxon>
    </lineage>
</organism>
<dbReference type="EMBL" id="BJFL01000010">
    <property type="protein sequence ID" value="GDY30869.1"/>
    <property type="molecule type" value="Genomic_DNA"/>
</dbReference>
<accession>A0A4D4J8Y0</accession>